<dbReference type="GO" id="GO:0005886">
    <property type="term" value="C:plasma membrane"/>
    <property type="evidence" value="ECO:0007669"/>
    <property type="project" value="UniProtKB-SubCell"/>
</dbReference>
<sequence>MHANDGGPVTTGGARHQRAPAIWIFILMDCSSFGLLFLVFMIERMRQVALFDQSSHHLNAGLGFFNACVLITSSWFVARANVFGRDGQFDAARRQLWIGMAIAAIFAVVKIFEYYVKVSAGITVKTNAFFLFYYALTGIHLVHYLGGMVILGILAQGPSPFLPEAEAKPHYLRWLEGGSLYWHMVDLLWIFIFSILYLIGAR</sequence>
<evidence type="ECO:0000256" key="7">
    <source>
        <dbReference type="SAM" id="Phobius"/>
    </source>
</evidence>
<dbReference type="InterPro" id="IPR024791">
    <property type="entry name" value="Cyt_c/ubiquinol_Oxase_su3"/>
</dbReference>
<feature type="transmembrane region" description="Helical" evidence="7">
    <location>
        <begin position="180"/>
        <end position="199"/>
    </location>
</feature>
<dbReference type="Gene3D" id="1.20.120.80">
    <property type="entry name" value="Cytochrome c oxidase, subunit III, four-helix bundle"/>
    <property type="match status" value="1"/>
</dbReference>
<dbReference type="GO" id="GO:0004129">
    <property type="term" value="F:cytochrome-c oxidase activity"/>
    <property type="evidence" value="ECO:0007669"/>
    <property type="project" value="InterPro"/>
</dbReference>
<protein>
    <submittedName>
        <fullName evidence="9">Cytochrome c oxidase subunit III</fullName>
    </submittedName>
</protein>
<dbReference type="InterPro" id="IPR013833">
    <property type="entry name" value="Cyt_c_oxidase_su3_a-hlx"/>
</dbReference>
<proteinExistence type="inferred from homology"/>
<dbReference type="InterPro" id="IPR000298">
    <property type="entry name" value="Cyt_c_oxidase-like_su3"/>
</dbReference>
<evidence type="ECO:0000313" key="10">
    <source>
        <dbReference type="Proteomes" id="UP000648075"/>
    </source>
</evidence>
<dbReference type="AlphaFoldDB" id="A0A918P9S2"/>
<dbReference type="Proteomes" id="UP000648075">
    <property type="component" value="Unassembled WGS sequence"/>
</dbReference>
<comment type="similarity">
    <text evidence="2 6">Belongs to the cytochrome c oxidase subunit 3 family.</text>
</comment>
<dbReference type="SUPFAM" id="SSF81452">
    <property type="entry name" value="Cytochrome c oxidase subunit III-like"/>
    <property type="match status" value="1"/>
</dbReference>
<feature type="transmembrane region" description="Helical" evidence="7">
    <location>
        <begin position="20"/>
        <end position="42"/>
    </location>
</feature>
<name>A0A918P9S2_9SPHN</name>
<feature type="transmembrane region" description="Helical" evidence="7">
    <location>
        <begin position="128"/>
        <end position="154"/>
    </location>
</feature>
<reference evidence="9" key="1">
    <citation type="journal article" date="2014" name="Int. J. Syst. Evol. Microbiol.">
        <title>Complete genome sequence of Corynebacterium casei LMG S-19264T (=DSM 44701T), isolated from a smear-ripened cheese.</title>
        <authorList>
            <consortium name="US DOE Joint Genome Institute (JGI-PGF)"/>
            <person name="Walter F."/>
            <person name="Albersmeier A."/>
            <person name="Kalinowski J."/>
            <person name="Ruckert C."/>
        </authorList>
    </citation>
    <scope>NUCLEOTIDE SEQUENCE</scope>
    <source>
        <strain evidence="9">KCTC 32255</strain>
    </source>
</reference>
<evidence type="ECO:0000256" key="4">
    <source>
        <dbReference type="ARBA" id="ARBA00022989"/>
    </source>
</evidence>
<feature type="transmembrane region" description="Helical" evidence="7">
    <location>
        <begin position="96"/>
        <end position="116"/>
    </location>
</feature>
<organism evidence="9 10">
    <name type="scientific">Novosphingobium colocasiae</name>
    <dbReference type="NCBI Taxonomy" id="1256513"/>
    <lineage>
        <taxon>Bacteria</taxon>
        <taxon>Pseudomonadati</taxon>
        <taxon>Pseudomonadota</taxon>
        <taxon>Alphaproteobacteria</taxon>
        <taxon>Sphingomonadales</taxon>
        <taxon>Sphingomonadaceae</taxon>
        <taxon>Novosphingobium</taxon>
    </lineage>
</organism>
<dbReference type="PROSITE" id="PS50253">
    <property type="entry name" value="COX3"/>
    <property type="match status" value="1"/>
</dbReference>
<dbReference type="PANTHER" id="PTHR11403">
    <property type="entry name" value="CYTOCHROME C OXIDASE SUBUNIT III"/>
    <property type="match status" value="1"/>
</dbReference>
<keyword evidence="3 6" id="KW-0812">Transmembrane</keyword>
<dbReference type="GO" id="GO:0019646">
    <property type="term" value="P:aerobic electron transport chain"/>
    <property type="evidence" value="ECO:0007669"/>
    <property type="project" value="InterPro"/>
</dbReference>
<dbReference type="InterPro" id="IPR035973">
    <property type="entry name" value="Cyt_c_oxidase_su3-like_sf"/>
</dbReference>
<keyword evidence="5 7" id="KW-0472">Membrane</keyword>
<feature type="domain" description="Heme-copper oxidase subunit III family profile" evidence="8">
    <location>
        <begin position="21"/>
        <end position="201"/>
    </location>
</feature>
<dbReference type="Pfam" id="PF00510">
    <property type="entry name" value="COX3"/>
    <property type="match status" value="1"/>
</dbReference>
<comment type="caution">
    <text evidence="9">The sequence shown here is derived from an EMBL/GenBank/DDBJ whole genome shotgun (WGS) entry which is preliminary data.</text>
</comment>
<evidence type="ECO:0000256" key="1">
    <source>
        <dbReference type="ARBA" id="ARBA00004141"/>
    </source>
</evidence>
<comment type="subcellular location">
    <subcellularLocation>
        <location evidence="6">Cell membrane</location>
        <topology evidence="6">Multi-pass membrane protein</topology>
    </subcellularLocation>
    <subcellularLocation>
        <location evidence="1">Membrane</location>
        <topology evidence="1">Multi-pass membrane protein</topology>
    </subcellularLocation>
</comment>
<evidence type="ECO:0000256" key="6">
    <source>
        <dbReference type="RuleBase" id="RU003376"/>
    </source>
</evidence>
<evidence type="ECO:0000313" key="9">
    <source>
        <dbReference type="EMBL" id="GGY93148.1"/>
    </source>
</evidence>
<dbReference type="EMBL" id="BMZA01000001">
    <property type="protein sequence ID" value="GGY93148.1"/>
    <property type="molecule type" value="Genomic_DNA"/>
</dbReference>
<dbReference type="PANTHER" id="PTHR11403:SF6">
    <property type="entry name" value="NITRIC OXIDE REDUCTASE SUBUNIT E"/>
    <property type="match status" value="1"/>
</dbReference>
<keyword evidence="10" id="KW-1185">Reference proteome</keyword>
<reference evidence="9" key="2">
    <citation type="submission" date="2020-09" db="EMBL/GenBank/DDBJ databases">
        <authorList>
            <person name="Sun Q."/>
            <person name="Kim S."/>
        </authorList>
    </citation>
    <scope>NUCLEOTIDE SEQUENCE</scope>
    <source>
        <strain evidence="9">KCTC 32255</strain>
    </source>
</reference>
<feature type="transmembrane region" description="Helical" evidence="7">
    <location>
        <begin position="63"/>
        <end position="84"/>
    </location>
</feature>
<gene>
    <name evidence="9" type="ORF">GCM10011614_05100</name>
</gene>
<evidence type="ECO:0000259" key="8">
    <source>
        <dbReference type="PROSITE" id="PS50253"/>
    </source>
</evidence>
<evidence type="ECO:0000256" key="2">
    <source>
        <dbReference type="ARBA" id="ARBA00010581"/>
    </source>
</evidence>
<evidence type="ECO:0000256" key="3">
    <source>
        <dbReference type="ARBA" id="ARBA00022692"/>
    </source>
</evidence>
<evidence type="ECO:0000256" key="5">
    <source>
        <dbReference type="ARBA" id="ARBA00023136"/>
    </source>
</evidence>
<keyword evidence="4 7" id="KW-1133">Transmembrane helix</keyword>
<accession>A0A918P9S2</accession>